<proteinExistence type="predicted"/>
<evidence type="ECO:0000256" key="1">
    <source>
        <dbReference type="SAM" id="MobiDB-lite"/>
    </source>
</evidence>
<feature type="compositionally biased region" description="Low complexity" evidence="1">
    <location>
        <begin position="23"/>
        <end position="37"/>
    </location>
</feature>
<reference evidence="2 3" key="1">
    <citation type="journal article" date="2017" name="BMC Genomics">
        <title>Chromosome level assembly and secondary metabolite potential of the parasitic fungus Cordyceps militaris.</title>
        <authorList>
            <person name="Kramer G.J."/>
            <person name="Nodwell J.R."/>
        </authorList>
    </citation>
    <scope>NUCLEOTIDE SEQUENCE [LARGE SCALE GENOMIC DNA]</scope>
    <source>
        <strain evidence="2 3">ATCC 34164</strain>
    </source>
</reference>
<evidence type="ECO:0000313" key="3">
    <source>
        <dbReference type="Proteomes" id="UP000323067"/>
    </source>
</evidence>
<feature type="compositionally biased region" description="Basic residues" evidence="1">
    <location>
        <begin position="1"/>
        <end position="10"/>
    </location>
</feature>
<dbReference type="EMBL" id="CP023323">
    <property type="protein sequence ID" value="ATY60558.1"/>
    <property type="molecule type" value="Genomic_DNA"/>
</dbReference>
<name>A0A2H4SBQ6_CORMI</name>
<protein>
    <submittedName>
        <fullName evidence="2">Uncharacterized protein</fullName>
    </submittedName>
</protein>
<dbReference type="AlphaFoldDB" id="A0A2H4SBQ6"/>
<gene>
    <name evidence="2" type="ORF">A9K55_006900</name>
</gene>
<organism evidence="2 3">
    <name type="scientific">Cordyceps militaris</name>
    <name type="common">Caterpillar fungus</name>
    <name type="synonym">Clavaria militaris</name>
    <dbReference type="NCBI Taxonomy" id="73501"/>
    <lineage>
        <taxon>Eukaryota</taxon>
        <taxon>Fungi</taxon>
        <taxon>Dikarya</taxon>
        <taxon>Ascomycota</taxon>
        <taxon>Pezizomycotina</taxon>
        <taxon>Sordariomycetes</taxon>
        <taxon>Hypocreomycetidae</taxon>
        <taxon>Hypocreales</taxon>
        <taxon>Cordycipitaceae</taxon>
        <taxon>Cordyceps</taxon>
    </lineage>
</organism>
<dbReference type="VEuPathDB" id="FungiDB:A9K55_006900"/>
<feature type="region of interest" description="Disordered" evidence="1">
    <location>
        <begin position="1"/>
        <end position="86"/>
    </location>
</feature>
<evidence type="ECO:0000313" key="2">
    <source>
        <dbReference type="EMBL" id="ATY60558.1"/>
    </source>
</evidence>
<sequence length="96" mass="9965">MPGKIKKGNGKKGDKANPRPRCTSGSTASTRRAGATRTRARRARPTSGRRTTSCRNPTTSSSSAGEDPRGGRIRFIPAKHNGGAGNLCCLLGQGDG</sequence>
<dbReference type="Proteomes" id="UP000323067">
    <property type="component" value="Chromosome vi"/>
</dbReference>
<accession>A0A2H4SBQ6</accession>
<feature type="compositionally biased region" description="Polar residues" evidence="1">
    <location>
        <begin position="54"/>
        <end position="64"/>
    </location>
</feature>